<comment type="caution">
    <text evidence="3">The sequence shown here is derived from an EMBL/GenBank/DDBJ whole genome shotgun (WGS) entry which is preliminary data.</text>
</comment>
<dbReference type="InterPro" id="IPR010060">
    <property type="entry name" value="NRPS_synth"/>
</dbReference>
<dbReference type="GO" id="GO:0016874">
    <property type="term" value="F:ligase activity"/>
    <property type="evidence" value="ECO:0007669"/>
    <property type="project" value="UniProtKB-KW"/>
</dbReference>
<protein>
    <submittedName>
        <fullName evidence="3">Non-ribosomal peptide synthetase</fullName>
    </submittedName>
</protein>
<dbReference type="NCBIfam" id="TIGR01720">
    <property type="entry name" value="NRPS-para261"/>
    <property type="match status" value="1"/>
</dbReference>
<dbReference type="PANTHER" id="PTHR45398:SF1">
    <property type="entry name" value="ENZYME, PUTATIVE (JCVI)-RELATED"/>
    <property type="match status" value="1"/>
</dbReference>
<dbReference type="Proteomes" id="UP000244184">
    <property type="component" value="Unassembled WGS sequence"/>
</dbReference>
<reference evidence="3 4" key="1">
    <citation type="submission" date="2018-03" db="EMBL/GenBank/DDBJ databases">
        <title>Genome sequence of Paenibacillus elgii strain AC13 an antimicrobial compound producing bacteria.</title>
        <authorList>
            <person name="Kurokawa A.S."/>
            <person name="Araujo J.F."/>
            <person name="Costa R.A."/>
            <person name="Ortega D.B."/>
            <person name="Pires A.S."/>
            <person name="Pappas G.J.Jr."/>
            <person name="Franco O.L."/>
            <person name="Barreto C."/>
            <person name="Magalhaes B.S."/>
            <person name="Kruger R.H."/>
        </authorList>
    </citation>
    <scope>NUCLEOTIDE SEQUENCE [LARGE SCALE GENOMIC DNA]</scope>
    <source>
        <strain evidence="3 4">AC13</strain>
    </source>
</reference>
<gene>
    <name evidence="3" type="ORF">C8Z91_17690</name>
</gene>
<dbReference type="EMBL" id="PYHP01000046">
    <property type="protein sequence ID" value="PUA37903.1"/>
    <property type="molecule type" value="Genomic_DNA"/>
</dbReference>
<sequence length="292" mass="32500">YANSAAIDRERVYWQQIDQAGSTPLPKDDDAQETTLLRDSETVTVQWTGQETELLLKQAHRAYNTEVNDLLLTALGTAIHAWSGMEQVLVNLEGHGRESIVPDIDITRTVGWFTSQYPVVLRIDEGQDVSQRIKQTKEGLRHIPQKGIGYGILRYLSEPGESAAYRARPEISFNYLGQFDQDFQHNGLQQSPYSIGAAVSDHAAMNYVLDINGMISQGALSLTIRYSAKVYRGETMERLAGLFKSSLQEVIAHCVAKEAPEPTPSDLLLKGLTTSELEQIVAQTRHVGEIEN</sequence>
<dbReference type="AlphaFoldDB" id="A0A2T6G163"/>
<dbReference type="PANTHER" id="PTHR45398">
    <property type="match status" value="1"/>
</dbReference>
<feature type="domain" description="Condensation" evidence="2">
    <location>
        <begin position="1"/>
        <end position="265"/>
    </location>
</feature>
<dbReference type="RefSeq" id="WP_223275640.1">
    <property type="nucleotide sequence ID" value="NZ_PYHP01000046.1"/>
</dbReference>
<organism evidence="3 4">
    <name type="scientific">Paenibacillus elgii</name>
    <dbReference type="NCBI Taxonomy" id="189691"/>
    <lineage>
        <taxon>Bacteria</taxon>
        <taxon>Bacillati</taxon>
        <taxon>Bacillota</taxon>
        <taxon>Bacilli</taxon>
        <taxon>Bacillales</taxon>
        <taxon>Paenibacillaceae</taxon>
        <taxon>Paenibacillus</taxon>
    </lineage>
</organism>
<keyword evidence="1" id="KW-0436">Ligase</keyword>
<evidence type="ECO:0000256" key="1">
    <source>
        <dbReference type="ARBA" id="ARBA00022598"/>
    </source>
</evidence>
<feature type="non-terminal residue" evidence="3">
    <location>
        <position position="292"/>
    </location>
</feature>
<name>A0A2T6G163_9BACL</name>
<dbReference type="Gene3D" id="3.30.559.30">
    <property type="entry name" value="Nonribosomal peptide synthetase, condensation domain"/>
    <property type="match status" value="1"/>
</dbReference>
<dbReference type="Pfam" id="PF00668">
    <property type="entry name" value="Condensation"/>
    <property type="match status" value="1"/>
</dbReference>
<dbReference type="InterPro" id="IPR001242">
    <property type="entry name" value="Condensation_dom"/>
</dbReference>
<accession>A0A2T6G163</accession>
<evidence type="ECO:0000313" key="3">
    <source>
        <dbReference type="EMBL" id="PUA37903.1"/>
    </source>
</evidence>
<proteinExistence type="predicted"/>
<feature type="non-terminal residue" evidence="3">
    <location>
        <position position="1"/>
    </location>
</feature>
<evidence type="ECO:0000313" key="4">
    <source>
        <dbReference type="Proteomes" id="UP000244184"/>
    </source>
</evidence>
<evidence type="ECO:0000259" key="2">
    <source>
        <dbReference type="Pfam" id="PF00668"/>
    </source>
</evidence>
<dbReference type="SUPFAM" id="SSF52777">
    <property type="entry name" value="CoA-dependent acyltransferases"/>
    <property type="match status" value="1"/>
</dbReference>